<comment type="caution">
    <text evidence="1">The sequence shown here is derived from an EMBL/GenBank/DDBJ whole genome shotgun (WGS) entry which is preliminary data.</text>
</comment>
<protein>
    <recommendedName>
        <fullName evidence="3">Ribbon-helix-helix protein CopG domain-containing protein</fullName>
    </recommendedName>
</protein>
<dbReference type="EMBL" id="JACOQI010000047">
    <property type="protein sequence ID" value="MBC5772255.1"/>
    <property type="molecule type" value="Genomic_DNA"/>
</dbReference>
<dbReference type="Proteomes" id="UP000620327">
    <property type="component" value="Unassembled WGS sequence"/>
</dbReference>
<accession>A0A923MLB5</accession>
<sequence>MMSKNENRLNFRMTDETAAKIERWYQEDNCRSKNEFIEKAVNCYADMLAAGESATLPRAVQSAIDSRLKLFEDRIASLLYKQTVEMDMAMSILLQSLNVSEEVLRQERAKSIASVKRTNGQLRLEQKLRELESETWQG</sequence>
<evidence type="ECO:0008006" key="3">
    <source>
        <dbReference type="Google" id="ProtNLM"/>
    </source>
</evidence>
<evidence type="ECO:0000313" key="1">
    <source>
        <dbReference type="EMBL" id="MBC5772255.1"/>
    </source>
</evidence>
<keyword evidence="2" id="KW-1185">Reference proteome</keyword>
<proteinExistence type="predicted"/>
<reference evidence="1" key="1">
    <citation type="submission" date="2020-08" db="EMBL/GenBank/DDBJ databases">
        <title>Genome public.</title>
        <authorList>
            <person name="Liu C."/>
            <person name="Sun Q."/>
        </authorList>
    </citation>
    <scope>NUCLEOTIDE SEQUENCE</scope>
    <source>
        <strain evidence="1">BX15</strain>
    </source>
</reference>
<dbReference type="AlphaFoldDB" id="A0A923MLB5"/>
<gene>
    <name evidence="1" type="ORF">H8Z83_18395</name>
</gene>
<name>A0A923MLB5_9FIRM</name>
<organism evidence="1 2">
    <name type="scientific">Dysosmobacter segnis</name>
    <dbReference type="NCBI Taxonomy" id="2763042"/>
    <lineage>
        <taxon>Bacteria</taxon>
        <taxon>Bacillati</taxon>
        <taxon>Bacillota</taxon>
        <taxon>Clostridia</taxon>
        <taxon>Eubacteriales</taxon>
        <taxon>Oscillospiraceae</taxon>
        <taxon>Dysosmobacter</taxon>
    </lineage>
</organism>
<evidence type="ECO:0000313" key="2">
    <source>
        <dbReference type="Proteomes" id="UP000620327"/>
    </source>
</evidence>